<proteinExistence type="inferred from homology"/>
<evidence type="ECO:0000256" key="6">
    <source>
        <dbReference type="PIRSR" id="PIRSR000337-1"/>
    </source>
</evidence>
<dbReference type="GO" id="GO:0016705">
    <property type="term" value="F:oxidoreductase activity, acting on paired donors, with incorporation or reduction of molecular oxygen"/>
    <property type="evidence" value="ECO:0007669"/>
    <property type="project" value="InterPro"/>
</dbReference>
<keyword evidence="4" id="KW-0503">Monooxygenase</keyword>
<dbReference type="PANTHER" id="PTHR30011:SF16">
    <property type="entry name" value="C2H2 FINGER DOMAIN TRANSCRIPTION FACTOR (EUROFUNG)-RELATED"/>
    <property type="match status" value="1"/>
</dbReference>
<dbReference type="OrthoDB" id="4505903at2"/>
<keyword evidence="3" id="KW-0560">Oxidoreductase</keyword>
<dbReference type="SUPFAM" id="SSF51679">
    <property type="entry name" value="Bacterial luciferase-like"/>
    <property type="match status" value="1"/>
</dbReference>
<keyword evidence="2 6" id="KW-0288">FMN</keyword>
<dbReference type="InterPro" id="IPR011251">
    <property type="entry name" value="Luciferase-like_dom"/>
</dbReference>
<evidence type="ECO:0000256" key="4">
    <source>
        <dbReference type="ARBA" id="ARBA00023033"/>
    </source>
</evidence>
<dbReference type="InterPro" id="IPR051260">
    <property type="entry name" value="Diverse_substr_monoxygenases"/>
</dbReference>
<dbReference type="AlphaFoldDB" id="A0A3M6R0D0"/>
<evidence type="ECO:0000256" key="2">
    <source>
        <dbReference type="ARBA" id="ARBA00022643"/>
    </source>
</evidence>
<comment type="similarity">
    <text evidence="5">Belongs to the NtaA/SnaA/DszA monooxygenase family.</text>
</comment>
<reference evidence="9 10" key="1">
    <citation type="submission" date="2018-10" db="EMBL/GenBank/DDBJ databases">
        <title>Draft genome of Cortibacter populi DSM10536.</title>
        <authorList>
            <person name="Bernier A.-M."/>
            <person name="Bernard K."/>
        </authorList>
    </citation>
    <scope>NUCLEOTIDE SEQUENCE [LARGE SCALE GENOMIC DNA]</scope>
    <source>
        <strain evidence="9 10">DSM 105136</strain>
    </source>
</reference>
<dbReference type="EMBL" id="RDQO01000001">
    <property type="protein sequence ID" value="RMX08714.1"/>
    <property type="molecule type" value="Genomic_DNA"/>
</dbReference>
<accession>A0A3M6R0D0</accession>
<evidence type="ECO:0000259" key="8">
    <source>
        <dbReference type="Pfam" id="PF00296"/>
    </source>
</evidence>
<dbReference type="InterPro" id="IPR016215">
    <property type="entry name" value="NTA_MOA"/>
</dbReference>
<gene>
    <name evidence="9" type="ORF">D8I35_06600</name>
</gene>
<dbReference type="PIRSF" id="PIRSF000337">
    <property type="entry name" value="NTA_MOA"/>
    <property type="match status" value="1"/>
</dbReference>
<evidence type="ECO:0000256" key="7">
    <source>
        <dbReference type="SAM" id="MobiDB-lite"/>
    </source>
</evidence>
<evidence type="ECO:0000313" key="9">
    <source>
        <dbReference type="EMBL" id="RMX08714.1"/>
    </source>
</evidence>
<dbReference type="PANTHER" id="PTHR30011">
    <property type="entry name" value="ALKANESULFONATE MONOOXYGENASE-RELATED"/>
    <property type="match status" value="1"/>
</dbReference>
<feature type="binding site" evidence="6">
    <location>
        <position position="91"/>
    </location>
    <ligand>
        <name>FMN</name>
        <dbReference type="ChEBI" id="CHEBI:58210"/>
    </ligand>
</feature>
<dbReference type="Gene3D" id="3.20.20.30">
    <property type="entry name" value="Luciferase-like domain"/>
    <property type="match status" value="1"/>
</dbReference>
<keyword evidence="10" id="KW-1185">Reference proteome</keyword>
<sequence>MPARCAATSTCHVPSLGATMPTPPSFPSLRSPKPESTPMKQLHLNLVWGDAGMGAWQAPTAISSYTNGPAAWRELAQTAEHACLDAILCTDRNHLAATRTGSALFGLEPFTTCAVLAAHTNRIGLIATAATPTAQPYNIARRLASLDHISQGRAGWDIRAALPAETLAQYGKTVDPQTCCDPARTLEFVQVTRQLWDSWGDHALQCDGTGQAAVDGSQNHAIEHQGRWFSVQGPLDVPRPPQGQPLLSHAVRTAQDETLAASHADLVFVRPNDPAQAAVFRRKMRARCAAAGRTPDSIRVMGALRFVLASSDAAAAERANALAPYAAAARRPSDAPSADSPLTYVGTPTGLAARMQTWLEAEAVDGFNLICPWLPGGLEQFAHEVIPLLQQRGIFRTHYANATLRSHFGLPTRRYAALPSMASSTP</sequence>
<name>A0A3M6R0D0_9BURK</name>
<feature type="region of interest" description="Disordered" evidence="7">
    <location>
        <begin position="16"/>
        <end position="37"/>
    </location>
</feature>
<evidence type="ECO:0000256" key="1">
    <source>
        <dbReference type="ARBA" id="ARBA00022630"/>
    </source>
</evidence>
<feature type="binding site" evidence="6">
    <location>
        <position position="128"/>
    </location>
    <ligand>
        <name>FMN</name>
        <dbReference type="ChEBI" id="CHEBI:58210"/>
    </ligand>
</feature>
<evidence type="ECO:0000256" key="5">
    <source>
        <dbReference type="ARBA" id="ARBA00033748"/>
    </source>
</evidence>
<evidence type="ECO:0000313" key="10">
    <source>
        <dbReference type="Proteomes" id="UP000278006"/>
    </source>
</evidence>
<dbReference type="GO" id="GO:0004497">
    <property type="term" value="F:monooxygenase activity"/>
    <property type="evidence" value="ECO:0007669"/>
    <property type="project" value="UniProtKB-KW"/>
</dbReference>
<evidence type="ECO:0000256" key="3">
    <source>
        <dbReference type="ARBA" id="ARBA00023002"/>
    </source>
</evidence>
<comment type="caution">
    <text evidence="9">The sequence shown here is derived from an EMBL/GenBank/DDBJ whole genome shotgun (WGS) entry which is preliminary data.</text>
</comment>
<feature type="domain" description="Luciferase-like" evidence="8">
    <location>
        <begin position="63"/>
        <end position="369"/>
    </location>
</feature>
<dbReference type="Proteomes" id="UP000278006">
    <property type="component" value="Unassembled WGS sequence"/>
</dbReference>
<keyword evidence="1 6" id="KW-0285">Flavoprotein</keyword>
<dbReference type="Pfam" id="PF00296">
    <property type="entry name" value="Bac_luciferase"/>
    <property type="match status" value="1"/>
</dbReference>
<organism evidence="9 10">
    <name type="scientific">Corticibacter populi</name>
    <dbReference type="NCBI Taxonomy" id="1550736"/>
    <lineage>
        <taxon>Bacteria</taxon>
        <taxon>Pseudomonadati</taxon>
        <taxon>Pseudomonadota</taxon>
        <taxon>Betaproteobacteria</taxon>
        <taxon>Burkholderiales</taxon>
        <taxon>Comamonadaceae</taxon>
        <taxon>Corticibacter</taxon>
    </lineage>
</organism>
<protein>
    <submittedName>
        <fullName evidence="9">LLM class flavin-dependent oxidoreductase</fullName>
    </submittedName>
</protein>
<dbReference type="InterPro" id="IPR036661">
    <property type="entry name" value="Luciferase-like_sf"/>
</dbReference>